<evidence type="ECO:0000313" key="2">
    <source>
        <dbReference type="EMBL" id="KAK4358593.1"/>
    </source>
</evidence>
<feature type="region of interest" description="Disordered" evidence="1">
    <location>
        <begin position="348"/>
        <end position="390"/>
    </location>
</feature>
<proteinExistence type="predicted"/>
<dbReference type="AlphaFoldDB" id="A0AAE1RX23"/>
<name>A0AAE1RX23_9SOLA</name>
<gene>
    <name evidence="2" type="ORF">RND71_020822</name>
</gene>
<accession>A0AAE1RX23</accession>
<dbReference type="EMBL" id="JAVYJV010000011">
    <property type="protein sequence ID" value="KAK4358593.1"/>
    <property type="molecule type" value="Genomic_DNA"/>
</dbReference>
<protein>
    <submittedName>
        <fullName evidence="2">Uncharacterized protein</fullName>
    </submittedName>
</protein>
<feature type="compositionally biased region" description="Basic and acidic residues" evidence="1">
    <location>
        <begin position="381"/>
        <end position="390"/>
    </location>
</feature>
<comment type="caution">
    <text evidence="2">The sequence shown here is derived from an EMBL/GenBank/DDBJ whole genome shotgun (WGS) entry which is preliminary data.</text>
</comment>
<evidence type="ECO:0000256" key="1">
    <source>
        <dbReference type="SAM" id="MobiDB-lite"/>
    </source>
</evidence>
<dbReference type="Proteomes" id="UP001291623">
    <property type="component" value="Unassembled WGS sequence"/>
</dbReference>
<reference evidence="2" key="1">
    <citation type="submission" date="2023-12" db="EMBL/GenBank/DDBJ databases">
        <title>Genome assembly of Anisodus tanguticus.</title>
        <authorList>
            <person name="Wang Y.-J."/>
        </authorList>
    </citation>
    <scope>NUCLEOTIDE SEQUENCE</scope>
    <source>
        <strain evidence="2">KB-2021</strain>
        <tissue evidence="2">Leaf</tissue>
    </source>
</reference>
<keyword evidence="3" id="KW-1185">Reference proteome</keyword>
<sequence>MSFSTLEKVMLSKLRESTGMMYLKLLCDNAGSSVRQPKSICPITFIYGLKFIVTNLYNMARLDITEGPINSTKSLFYGLLLLGHISGIFSFISIGRHQVLSKICVDDSFNANPDLVESGLMQIPSDMTVNAMIVAMTAHSDQRGSETIYQIGSSVSNPLEVWDSKLSTQHVVNIFKANTRSSTGKSNPFAIVKFYGKMSSERRENIRRTQIHNSEELNHSNEEDEENLNSIQFVRESSSDTMLKVDRKEHINIEEEHLNIEEEDGGKYVDREVEPGSCKLRPSGMATSYIPSHQPKPPTTHQSSSIRIDHGICDQEHPLLSHSQLKTPLFRPETSPMDCSTTIKPHTNRVHSSVHSSDLHGGFSYGRTDPRIHQVQQQGTRGHDDLHEGP</sequence>
<organism evidence="2 3">
    <name type="scientific">Anisodus tanguticus</name>
    <dbReference type="NCBI Taxonomy" id="243964"/>
    <lineage>
        <taxon>Eukaryota</taxon>
        <taxon>Viridiplantae</taxon>
        <taxon>Streptophyta</taxon>
        <taxon>Embryophyta</taxon>
        <taxon>Tracheophyta</taxon>
        <taxon>Spermatophyta</taxon>
        <taxon>Magnoliopsida</taxon>
        <taxon>eudicotyledons</taxon>
        <taxon>Gunneridae</taxon>
        <taxon>Pentapetalae</taxon>
        <taxon>asterids</taxon>
        <taxon>lamiids</taxon>
        <taxon>Solanales</taxon>
        <taxon>Solanaceae</taxon>
        <taxon>Solanoideae</taxon>
        <taxon>Hyoscyameae</taxon>
        <taxon>Anisodus</taxon>
    </lineage>
</organism>
<evidence type="ECO:0000313" key="3">
    <source>
        <dbReference type="Proteomes" id="UP001291623"/>
    </source>
</evidence>